<dbReference type="EMBL" id="JADIMI010000018">
    <property type="protein sequence ID" value="MBO8451673.1"/>
    <property type="molecule type" value="Genomic_DNA"/>
</dbReference>
<protein>
    <submittedName>
        <fullName evidence="1">Uncharacterized protein</fullName>
    </submittedName>
</protein>
<organism evidence="1 2">
    <name type="scientific">Candidatus Cryptobacteroides intestinavium</name>
    <dbReference type="NCBI Taxonomy" id="2840766"/>
    <lineage>
        <taxon>Bacteria</taxon>
        <taxon>Pseudomonadati</taxon>
        <taxon>Bacteroidota</taxon>
        <taxon>Bacteroidia</taxon>
        <taxon>Bacteroidales</taxon>
        <taxon>Candidatus Cryptobacteroides</taxon>
    </lineage>
</organism>
<evidence type="ECO:0000313" key="1">
    <source>
        <dbReference type="EMBL" id="MBO8451673.1"/>
    </source>
</evidence>
<dbReference type="AlphaFoldDB" id="A0A9D9ERB8"/>
<reference evidence="1" key="2">
    <citation type="journal article" date="2021" name="PeerJ">
        <title>Extensive microbial diversity within the chicken gut microbiome revealed by metagenomics and culture.</title>
        <authorList>
            <person name="Gilroy R."/>
            <person name="Ravi A."/>
            <person name="Getino M."/>
            <person name="Pursley I."/>
            <person name="Horton D.L."/>
            <person name="Alikhan N.F."/>
            <person name="Baker D."/>
            <person name="Gharbi K."/>
            <person name="Hall N."/>
            <person name="Watson M."/>
            <person name="Adriaenssens E.M."/>
            <person name="Foster-Nyarko E."/>
            <person name="Jarju S."/>
            <person name="Secka A."/>
            <person name="Antonio M."/>
            <person name="Oren A."/>
            <person name="Chaudhuri R.R."/>
            <person name="La Ragione R."/>
            <person name="Hildebrand F."/>
            <person name="Pallen M.J."/>
        </authorList>
    </citation>
    <scope>NUCLEOTIDE SEQUENCE</scope>
    <source>
        <strain evidence="1">B1-20833</strain>
    </source>
</reference>
<gene>
    <name evidence="1" type="ORF">IAC06_02150</name>
</gene>
<proteinExistence type="predicted"/>
<name>A0A9D9ERB8_9BACT</name>
<dbReference type="PROSITE" id="PS51257">
    <property type="entry name" value="PROKAR_LIPOPROTEIN"/>
    <property type="match status" value="1"/>
</dbReference>
<comment type="caution">
    <text evidence="1">The sequence shown here is derived from an EMBL/GenBank/DDBJ whole genome shotgun (WGS) entry which is preliminary data.</text>
</comment>
<evidence type="ECO:0000313" key="2">
    <source>
        <dbReference type="Proteomes" id="UP000823661"/>
    </source>
</evidence>
<sequence>MEFLYRKYMTGVVRAGILAVLLFMTSCVNFNRVEVSSFHIDSITPSGFRSVSATASAMVSNRSAEFSVYDIYGVVRSKGQIFGDFSIEPFTVKARTDGKYSVSGSLSLGQNVSMMDILSIARDLEIDDFTVDISLKIKPKGGAARRVEMKDLPAGRVIELMKRRSI</sequence>
<reference evidence="1" key="1">
    <citation type="submission" date="2020-10" db="EMBL/GenBank/DDBJ databases">
        <authorList>
            <person name="Gilroy R."/>
        </authorList>
    </citation>
    <scope>NUCLEOTIDE SEQUENCE</scope>
    <source>
        <strain evidence="1">B1-20833</strain>
    </source>
</reference>
<dbReference type="Proteomes" id="UP000823661">
    <property type="component" value="Unassembled WGS sequence"/>
</dbReference>
<accession>A0A9D9ERB8</accession>